<evidence type="ECO:0000313" key="2">
    <source>
        <dbReference type="Proteomes" id="UP000789920"/>
    </source>
</evidence>
<comment type="caution">
    <text evidence="1">The sequence shown here is derived from an EMBL/GenBank/DDBJ whole genome shotgun (WGS) entry which is preliminary data.</text>
</comment>
<evidence type="ECO:0000313" key="1">
    <source>
        <dbReference type="EMBL" id="CAG8799695.1"/>
    </source>
</evidence>
<gene>
    <name evidence="1" type="ORF">RPERSI_LOCUS20775</name>
</gene>
<feature type="non-terminal residue" evidence="1">
    <location>
        <position position="1"/>
    </location>
</feature>
<feature type="non-terminal residue" evidence="1">
    <location>
        <position position="85"/>
    </location>
</feature>
<proteinExistence type="predicted"/>
<reference evidence="1" key="1">
    <citation type="submission" date="2021-06" db="EMBL/GenBank/DDBJ databases">
        <authorList>
            <person name="Kallberg Y."/>
            <person name="Tangrot J."/>
            <person name="Rosling A."/>
        </authorList>
    </citation>
    <scope>NUCLEOTIDE SEQUENCE</scope>
    <source>
        <strain evidence="1">MA461A</strain>
    </source>
</reference>
<name>A0ACA9RLG5_9GLOM</name>
<keyword evidence="2" id="KW-1185">Reference proteome</keyword>
<dbReference type="Proteomes" id="UP000789920">
    <property type="component" value="Unassembled WGS sequence"/>
</dbReference>
<dbReference type="EMBL" id="CAJVQC010059342">
    <property type="protein sequence ID" value="CAG8799695.1"/>
    <property type="molecule type" value="Genomic_DNA"/>
</dbReference>
<accession>A0ACA9RLG5</accession>
<organism evidence="1 2">
    <name type="scientific">Racocetra persica</name>
    <dbReference type="NCBI Taxonomy" id="160502"/>
    <lineage>
        <taxon>Eukaryota</taxon>
        <taxon>Fungi</taxon>
        <taxon>Fungi incertae sedis</taxon>
        <taxon>Mucoromycota</taxon>
        <taxon>Glomeromycotina</taxon>
        <taxon>Glomeromycetes</taxon>
        <taxon>Diversisporales</taxon>
        <taxon>Gigasporaceae</taxon>
        <taxon>Racocetra</taxon>
    </lineage>
</organism>
<protein>
    <submittedName>
        <fullName evidence="1">20550_t:CDS:1</fullName>
    </submittedName>
</protein>
<sequence>KQKEVINKVQQKDKKLHILSYKFIQSKQIAKLQSDKFHKYKAIEIEDAIYNTIRYFRKESAKKLEELRKLKQQIKQYREDQEAKK</sequence>